<dbReference type="AlphaFoldDB" id="A0A9D4U5H8"/>
<gene>
    <name evidence="1" type="ORF">GOP47_0024262</name>
    <name evidence="2" type="ORF">GOP47_0024263</name>
</gene>
<reference evidence="1" key="1">
    <citation type="submission" date="2021-01" db="EMBL/GenBank/DDBJ databases">
        <title>Adiantum capillus-veneris genome.</title>
        <authorList>
            <person name="Fang Y."/>
            <person name="Liao Q."/>
        </authorList>
    </citation>
    <scope>NUCLEOTIDE SEQUENCE</scope>
    <source>
        <strain evidence="1">H3</strain>
        <tissue evidence="1">Leaf</tissue>
    </source>
</reference>
<dbReference type="SUPFAM" id="SSF117281">
    <property type="entry name" value="Kelch motif"/>
    <property type="match status" value="1"/>
</dbReference>
<dbReference type="Proteomes" id="UP000886520">
    <property type="component" value="Chromosome 23"/>
</dbReference>
<dbReference type="SUPFAM" id="SSF81383">
    <property type="entry name" value="F-box domain"/>
    <property type="match status" value="1"/>
</dbReference>
<dbReference type="EMBL" id="JABFUD020000023">
    <property type="protein sequence ID" value="KAI5061757.1"/>
    <property type="molecule type" value="Genomic_DNA"/>
</dbReference>
<dbReference type="InterPro" id="IPR050796">
    <property type="entry name" value="SCF_F-box_component"/>
</dbReference>
<dbReference type="InterPro" id="IPR015915">
    <property type="entry name" value="Kelch-typ_b-propeller"/>
</dbReference>
<comment type="caution">
    <text evidence="1">The sequence shown here is derived from an EMBL/GenBank/DDBJ whole genome shotgun (WGS) entry which is preliminary data.</text>
</comment>
<dbReference type="PANTHER" id="PTHR31672">
    <property type="entry name" value="BNACNNG10540D PROTEIN"/>
    <property type="match status" value="1"/>
</dbReference>
<name>A0A9D4U5H8_ADICA</name>
<accession>A0A9D4U5H8</accession>
<sequence>SLSLSPQSQEEMRALCFAPDVFGWKEDEALPRFFEAIPNDLVAKEVLPLLELPDLRRLPLLSKSWSALLSKDSVWSFIACQKWFLRKSWLVMLCRTGPTTEMEFVACPLPSSGSSSSSSWQEGDLDCWVSLTPAIQNSIKRGLYSFSHLLPPVERYSCPTGKIKGCRLYPVDDRCLVAASKGFMCIIWHCDPCRRPLRQYRPSARLDALNTASMTPMLLNIFTGRAYLMDWPHAYFTVIPRDGSGGPRNVFMSMQHHYLGSEDFNLILHDDLLNYVEVYNSHTDSWRTLVNRRPRTADDYPHLKFTSSRVHLGDVFAICHNALYAYSALFDEWSKVDVLYPVDARQRYSRAFKYADRVFLAALLMPCTLDEEFGDDKFHGFGIWELKPMPRDANTYLWEQVATYSEYDNEYREFFRSFSLFEIKVVDFKGFVCMTSSSICGKEVRKFPPLVYGIESKSWFLLPECKGVMDYRCVFGL</sequence>
<organism evidence="1 3">
    <name type="scientific">Adiantum capillus-veneris</name>
    <name type="common">Maidenhair fern</name>
    <dbReference type="NCBI Taxonomy" id="13818"/>
    <lineage>
        <taxon>Eukaryota</taxon>
        <taxon>Viridiplantae</taxon>
        <taxon>Streptophyta</taxon>
        <taxon>Embryophyta</taxon>
        <taxon>Tracheophyta</taxon>
        <taxon>Polypodiopsida</taxon>
        <taxon>Polypodiidae</taxon>
        <taxon>Polypodiales</taxon>
        <taxon>Pteridineae</taxon>
        <taxon>Pteridaceae</taxon>
        <taxon>Vittarioideae</taxon>
        <taxon>Adiantum</taxon>
    </lineage>
</organism>
<evidence type="ECO:0000313" key="3">
    <source>
        <dbReference type="Proteomes" id="UP000886520"/>
    </source>
</evidence>
<evidence type="ECO:0008006" key="4">
    <source>
        <dbReference type="Google" id="ProtNLM"/>
    </source>
</evidence>
<evidence type="ECO:0000313" key="1">
    <source>
        <dbReference type="EMBL" id="KAI5061757.1"/>
    </source>
</evidence>
<evidence type="ECO:0000313" key="2">
    <source>
        <dbReference type="EMBL" id="KAI5061758.1"/>
    </source>
</evidence>
<keyword evidence="3" id="KW-1185">Reference proteome</keyword>
<feature type="non-terminal residue" evidence="1">
    <location>
        <position position="1"/>
    </location>
</feature>
<dbReference type="EMBL" id="JABFUD020000023">
    <property type="protein sequence ID" value="KAI5061758.1"/>
    <property type="molecule type" value="Genomic_DNA"/>
</dbReference>
<proteinExistence type="predicted"/>
<protein>
    <recommendedName>
        <fullName evidence="4">F-box domain-containing protein</fullName>
    </recommendedName>
</protein>
<dbReference type="PANTHER" id="PTHR31672:SF2">
    <property type="entry name" value="F-BOX DOMAIN-CONTAINING PROTEIN"/>
    <property type="match status" value="1"/>
</dbReference>
<dbReference type="InterPro" id="IPR036047">
    <property type="entry name" value="F-box-like_dom_sf"/>
</dbReference>